<sequence length="269" mass="29965">RVPVRLRCTLQSRITSAHSTSSEASRDARTSSQRSECKVHRGCITMSTLLDLKSSVLRQVQRSQSLRGSRDPAPQASSPLTHCPESTTYGTGEGNGKFFKRMENILQKQETMERTTQTECEGQDRAAPPPECPDQPSVPERISRRELDLLYEEAVYTVVNRVGVPSPEYITNEGELFSYLQKVFDIGAEEHDIILQRVQESKRATFSLRVSVMKGKNLLAKDANEPHQFQLPLLPQCPSPGSKPRLPVSGFRAPSARGLPVSGFRAPFL</sequence>
<feature type="compositionally biased region" description="Basic and acidic residues" evidence="2">
    <location>
        <begin position="24"/>
        <end position="37"/>
    </location>
</feature>
<protein>
    <submittedName>
        <fullName evidence="3">Uncharacterized protein</fullName>
    </submittedName>
</protein>
<evidence type="ECO:0000256" key="1">
    <source>
        <dbReference type="ARBA" id="ARBA00022483"/>
    </source>
</evidence>
<dbReference type="Proteomes" id="UP001152803">
    <property type="component" value="Unassembled WGS sequence"/>
</dbReference>
<dbReference type="GO" id="GO:0032588">
    <property type="term" value="C:trans-Golgi network membrane"/>
    <property type="evidence" value="ECO:0007669"/>
    <property type="project" value="TreeGrafter"/>
</dbReference>
<dbReference type="GO" id="GO:0000149">
    <property type="term" value="F:SNARE binding"/>
    <property type="evidence" value="ECO:0007669"/>
    <property type="project" value="TreeGrafter"/>
</dbReference>
<dbReference type="GO" id="GO:0099503">
    <property type="term" value="C:secretory vesicle"/>
    <property type="evidence" value="ECO:0007669"/>
    <property type="project" value="TreeGrafter"/>
</dbReference>
<dbReference type="GO" id="GO:0031902">
    <property type="term" value="C:late endosome membrane"/>
    <property type="evidence" value="ECO:0007669"/>
    <property type="project" value="TreeGrafter"/>
</dbReference>
<dbReference type="PANTHER" id="PTHR45999">
    <property type="entry name" value="UNC-13-4A, ISOFORM B"/>
    <property type="match status" value="1"/>
</dbReference>
<dbReference type="GO" id="GO:0098793">
    <property type="term" value="C:presynapse"/>
    <property type="evidence" value="ECO:0007669"/>
    <property type="project" value="GOC"/>
</dbReference>
<evidence type="ECO:0000256" key="2">
    <source>
        <dbReference type="SAM" id="MobiDB-lite"/>
    </source>
</evidence>
<accession>A0A9Q1CYY9</accession>
<dbReference type="GO" id="GO:0001956">
    <property type="term" value="P:positive regulation of neurotransmitter secretion"/>
    <property type="evidence" value="ECO:0007669"/>
    <property type="project" value="TreeGrafter"/>
</dbReference>
<dbReference type="GO" id="GO:0055038">
    <property type="term" value="C:recycling endosome membrane"/>
    <property type="evidence" value="ECO:0007669"/>
    <property type="project" value="TreeGrafter"/>
</dbReference>
<dbReference type="AlphaFoldDB" id="A0A9Q1CYY9"/>
<reference evidence="3" key="1">
    <citation type="journal article" date="2023" name="Science">
        <title>Genome structures resolve the early diversification of teleost fishes.</title>
        <authorList>
            <person name="Parey E."/>
            <person name="Louis A."/>
            <person name="Montfort J."/>
            <person name="Bouchez O."/>
            <person name="Roques C."/>
            <person name="Iampietro C."/>
            <person name="Lluch J."/>
            <person name="Castinel A."/>
            <person name="Donnadieu C."/>
            <person name="Desvignes T."/>
            <person name="Floi Bucao C."/>
            <person name="Jouanno E."/>
            <person name="Wen M."/>
            <person name="Mejri S."/>
            <person name="Dirks R."/>
            <person name="Jansen H."/>
            <person name="Henkel C."/>
            <person name="Chen W.J."/>
            <person name="Zahm M."/>
            <person name="Cabau C."/>
            <person name="Klopp C."/>
            <person name="Thompson A.W."/>
            <person name="Robinson-Rechavi M."/>
            <person name="Braasch I."/>
            <person name="Lecointre G."/>
            <person name="Bobe J."/>
            <person name="Postlethwait J.H."/>
            <person name="Berthelot C."/>
            <person name="Roest Crollius H."/>
            <person name="Guiguen Y."/>
        </authorList>
    </citation>
    <scope>NUCLEOTIDE SEQUENCE</scope>
    <source>
        <strain evidence="3">Concon-B</strain>
    </source>
</reference>
<gene>
    <name evidence="3" type="ORF">COCON_G00202160</name>
</gene>
<evidence type="ECO:0000313" key="4">
    <source>
        <dbReference type="Proteomes" id="UP001152803"/>
    </source>
</evidence>
<dbReference type="OrthoDB" id="8922725at2759"/>
<keyword evidence="4" id="KW-1185">Reference proteome</keyword>
<dbReference type="PANTHER" id="PTHR45999:SF1">
    <property type="entry name" value="BAI1-ASSOCIATED PROTEIN 3"/>
    <property type="match status" value="1"/>
</dbReference>
<feature type="compositionally biased region" description="Polar residues" evidence="2">
    <location>
        <begin position="110"/>
        <end position="120"/>
    </location>
</feature>
<feature type="region of interest" description="Disordered" evidence="2">
    <location>
        <begin position="15"/>
        <end position="37"/>
    </location>
</feature>
<feature type="region of interest" description="Disordered" evidence="2">
    <location>
        <begin position="61"/>
        <end position="96"/>
    </location>
</feature>
<organism evidence="3 4">
    <name type="scientific">Conger conger</name>
    <name type="common">Conger eel</name>
    <name type="synonym">Muraena conger</name>
    <dbReference type="NCBI Taxonomy" id="82655"/>
    <lineage>
        <taxon>Eukaryota</taxon>
        <taxon>Metazoa</taxon>
        <taxon>Chordata</taxon>
        <taxon>Craniata</taxon>
        <taxon>Vertebrata</taxon>
        <taxon>Euteleostomi</taxon>
        <taxon>Actinopterygii</taxon>
        <taxon>Neopterygii</taxon>
        <taxon>Teleostei</taxon>
        <taxon>Anguilliformes</taxon>
        <taxon>Congridae</taxon>
        <taxon>Conger</taxon>
    </lineage>
</organism>
<dbReference type="InterPro" id="IPR052095">
    <property type="entry name" value="UNC-13_domain"/>
</dbReference>
<feature type="non-terminal residue" evidence="3">
    <location>
        <position position="269"/>
    </location>
</feature>
<evidence type="ECO:0000313" key="3">
    <source>
        <dbReference type="EMBL" id="KAJ8253604.1"/>
    </source>
</evidence>
<feature type="compositionally biased region" description="Polar residues" evidence="2">
    <location>
        <begin position="75"/>
        <end position="90"/>
    </location>
</feature>
<dbReference type="GO" id="GO:1905413">
    <property type="term" value="P:regulation of dense core granule exocytosis"/>
    <property type="evidence" value="ECO:0007669"/>
    <property type="project" value="TreeGrafter"/>
</dbReference>
<keyword evidence="1" id="KW-0268">Exocytosis</keyword>
<comment type="caution">
    <text evidence="3">The sequence shown here is derived from an EMBL/GenBank/DDBJ whole genome shotgun (WGS) entry which is preliminary data.</text>
</comment>
<feature type="non-terminal residue" evidence="3">
    <location>
        <position position="1"/>
    </location>
</feature>
<feature type="region of interest" description="Disordered" evidence="2">
    <location>
        <begin position="110"/>
        <end position="139"/>
    </location>
</feature>
<dbReference type="GO" id="GO:0006887">
    <property type="term" value="P:exocytosis"/>
    <property type="evidence" value="ECO:0007669"/>
    <property type="project" value="UniProtKB-KW"/>
</dbReference>
<proteinExistence type="predicted"/>
<dbReference type="EMBL" id="JAFJMO010000016">
    <property type="protein sequence ID" value="KAJ8253604.1"/>
    <property type="molecule type" value="Genomic_DNA"/>
</dbReference>
<dbReference type="GO" id="GO:0005886">
    <property type="term" value="C:plasma membrane"/>
    <property type="evidence" value="ECO:0007669"/>
    <property type="project" value="TreeGrafter"/>
</dbReference>
<name>A0A9Q1CYY9_CONCO</name>